<feature type="chain" id="PRO_5003928275" evidence="1">
    <location>
        <begin position="22"/>
        <end position="234"/>
    </location>
</feature>
<dbReference type="RefSeq" id="WP_005662903.1">
    <property type="nucleotide sequence ID" value="NZ_JH992922.1"/>
</dbReference>
<dbReference type="InterPro" id="IPR029045">
    <property type="entry name" value="ClpP/crotonase-like_dom_sf"/>
</dbReference>
<dbReference type="SUPFAM" id="SSF52096">
    <property type="entry name" value="ClpP/crotonase"/>
    <property type="match status" value="1"/>
</dbReference>
<organism evidence="2 3">
    <name type="scientific">Massilia timonae CCUG 45783</name>
    <dbReference type="NCBI Taxonomy" id="883126"/>
    <lineage>
        <taxon>Bacteria</taxon>
        <taxon>Pseudomonadati</taxon>
        <taxon>Pseudomonadota</taxon>
        <taxon>Betaproteobacteria</taxon>
        <taxon>Burkholderiales</taxon>
        <taxon>Oxalobacteraceae</taxon>
        <taxon>Telluria group</taxon>
        <taxon>Massilia</taxon>
    </lineage>
</organism>
<name>K9DIS9_9BURK</name>
<dbReference type="OrthoDB" id="8581915at2"/>
<dbReference type="PATRIC" id="fig|883126.3.peg.139"/>
<dbReference type="EMBL" id="AGZI01000002">
    <property type="protein sequence ID" value="EKU84699.1"/>
    <property type="molecule type" value="Genomic_DNA"/>
</dbReference>
<feature type="signal peptide" evidence="1">
    <location>
        <begin position="1"/>
        <end position="21"/>
    </location>
</feature>
<dbReference type="AlphaFoldDB" id="K9DIS9"/>
<evidence type="ECO:0000313" key="3">
    <source>
        <dbReference type="Proteomes" id="UP000009874"/>
    </source>
</evidence>
<sequence length="234" mass="25999">MPRSRYACLIALTFFATAASAADEATRVFVENGELHYSGYLDDDANQRLFALYDSLAIKPTVLAIESKGGIVDFGLDLGDWVYRKGLDVKVSAYCLSSCANYVFTAAPRKTVSNVAVIGFHGGISSATFNLGGERKAAYDAMTKEQQDAFWAGHRKEIQPLLQRETDFFKKIGVRQYITTYGQASRFDLPDMDGWTFTREDFARFGVDRIEVIDGPWRPAMPGKAITITTIEVD</sequence>
<dbReference type="HOGENOM" id="CLU_094169_0_0_4"/>
<keyword evidence="3" id="KW-1185">Reference proteome</keyword>
<proteinExistence type="predicted"/>
<accession>K9DIS9</accession>
<reference evidence="2 3" key="1">
    <citation type="submission" date="2012-09" db="EMBL/GenBank/DDBJ databases">
        <title>The Genome Sequence of Massilia timonae CCUG 45783.</title>
        <authorList>
            <consortium name="The Broad Institute Genome Sequencing Platform"/>
            <person name="Earl A."/>
            <person name="Ward D."/>
            <person name="Feldgarden M."/>
            <person name="Gevers D."/>
            <person name="Huys G."/>
            <person name="Walker B."/>
            <person name="Young S.K."/>
            <person name="Zeng Q."/>
            <person name="Gargeya S."/>
            <person name="Fitzgerald M."/>
            <person name="Haas B."/>
            <person name="Abouelleil A."/>
            <person name="Alvarado L."/>
            <person name="Arachchi H.M."/>
            <person name="Berlin A.M."/>
            <person name="Chapman S.B."/>
            <person name="Goldberg J."/>
            <person name="Griggs A."/>
            <person name="Gujja S."/>
            <person name="Hansen M."/>
            <person name="Howarth C."/>
            <person name="Imamovic A."/>
            <person name="Larimer J."/>
            <person name="McCowen C."/>
            <person name="Montmayeur A."/>
            <person name="Murphy C."/>
            <person name="Neiman D."/>
            <person name="Pearson M."/>
            <person name="Priest M."/>
            <person name="Roberts A."/>
            <person name="Saif S."/>
            <person name="Shea T."/>
            <person name="Sisk P."/>
            <person name="Sykes S."/>
            <person name="Wortman J."/>
            <person name="Nusbaum C."/>
            <person name="Birren B."/>
        </authorList>
    </citation>
    <scope>NUCLEOTIDE SEQUENCE [LARGE SCALE GENOMIC DNA]</scope>
    <source>
        <strain evidence="2 3">CCUG 45783</strain>
    </source>
</reference>
<gene>
    <name evidence="2" type="ORF">HMPREF9710_00134</name>
</gene>
<dbReference type="eggNOG" id="COG3904">
    <property type="taxonomic scope" value="Bacteria"/>
</dbReference>
<evidence type="ECO:0000313" key="2">
    <source>
        <dbReference type="EMBL" id="EKU84699.1"/>
    </source>
</evidence>
<keyword evidence="1" id="KW-0732">Signal</keyword>
<dbReference type="Proteomes" id="UP000009874">
    <property type="component" value="Unassembled WGS sequence"/>
</dbReference>
<comment type="caution">
    <text evidence="2">The sequence shown here is derived from an EMBL/GenBank/DDBJ whole genome shotgun (WGS) entry which is preliminary data.</text>
</comment>
<protein>
    <submittedName>
        <fullName evidence="2">Uncharacterized protein</fullName>
    </submittedName>
</protein>
<evidence type="ECO:0000256" key="1">
    <source>
        <dbReference type="SAM" id="SignalP"/>
    </source>
</evidence>